<feature type="transmembrane region" description="Helical" evidence="1">
    <location>
        <begin position="108"/>
        <end position="132"/>
    </location>
</feature>
<dbReference type="AlphaFoldDB" id="A0A2N3HYA8"/>
<sequence length="533" mass="60928">MGVDFDQLCSILTIKIRMDNRRSLSLSKKKTESNNQLWLQSLVYAFLGGILVASLSKIESILVTYTIFFAFIMIMIAMLMISEFTTILMDTRDNNILMPRPINSRTLVLAKILHIAFYMLHLSFSLSLVMLVSTLISHGFVASLLLILLLVLSALFTLFLTNIFYLGLMNVVNGQKLKDIIVYFQIVMAILFMGAYQLVPRMMEMYDLSNIHMNIEWYSYLIPPVWMSAGIDAYISTNYTLTSLIFFLLALFVPLISLFFVIKVLAPKFNKALSQLDTASNKKVKSKVETKNKTNFIDQLATLFTKNSEEATVFKMVWLMSGRERKFKQTVYPAFGYIFIFILMFLLKSNETFSLEALAASKKYLFFIYMPIFLSFAVTQNLCYSDQAKSSWFYRALPLALPGTILRGSFKSGMVKYYLPVHIVIAIICLFIWGYSILDDLIYSALCIILLTSLIQSWQQPQLPFTAERETQDIGGNFVKGILLLLSIAVIGGIHYGLSFLPYSVLIAIPILLTLVYLNFRSYRKITWEKVLN</sequence>
<dbReference type="EMBL" id="MVDD01000006">
    <property type="protein sequence ID" value="PKQ63042.1"/>
    <property type="molecule type" value="Genomic_DNA"/>
</dbReference>
<keyword evidence="1" id="KW-0812">Transmembrane</keyword>
<reference evidence="2 3" key="1">
    <citation type="journal article" date="2017" name="Front. Microbiol.">
        <title>Labilibaculum manganireducens gen. nov., sp. nov. and Labilibaculum filiforme sp. nov., Novel Bacteroidetes Isolated from Subsurface Sediments of the Baltic Sea.</title>
        <authorList>
            <person name="Vandieken V."/>
            <person name="Marshall I.P."/>
            <person name="Niemann H."/>
            <person name="Engelen B."/>
            <person name="Cypionka H."/>
        </authorList>
    </citation>
    <scope>NUCLEOTIDE SEQUENCE [LARGE SCALE GENOMIC DNA]</scope>
    <source>
        <strain evidence="2 3">59.16B</strain>
    </source>
</reference>
<name>A0A2N3HYA8_9BACT</name>
<feature type="transmembrane region" description="Helical" evidence="1">
    <location>
        <begin position="367"/>
        <end position="385"/>
    </location>
</feature>
<protein>
    <submittedName>
        <fullName evidence="2">Uncharacterized protein</fullName>
    </submittedName>
</protein>
<feature type="transmembrane region" description="Helical" evidence="1">
    <location>
        <begin position="330"/>
        <end position="347"/>
    </location>
</feature>
<comment type="caution">
    <text evidence="2">The sequence shown here is derived from an EMBL/GenBank/DDBJ whole genome shotgun (WGS) entry which is preliminary data.</text>
</comment>
<proteinExistence type="predicted"/>
<evidence type="ECO:0000313" key="2">
    <source>
        <dbReference type="EMBL" id="PKQ63042.1"/>
    </source>
</evidence>
<feature type="transmembrane region" description="Helical" evidence="1">
    <location>
        <begin position="244"/>
        <end position="266"/>
    </location>
</feature>
<dbReference type="Proteomes" id="UP000233535">
    <property type="component" value="Unassembled WGS sequence"/>
</dbReference>
<feature type="transmembrane region" description="Helical" evidence="1">
    <location>
        <begin position="62"/>
        <end position="88"/>
    </location>
</feature>
<evidence type="ECO:0000256" key="1">
    <source>
        <dbReference type="SAM" id="Phobius"/>
    </source>
</evidence>
<keyword evidence="3" id="KW-1185">Reference proteome</keyword>
<feature type="transmembrane region" description="Helical" evidence="1">
    <location>
        <begin position="478"/>
        <end position="497"/>
    </location>
</feature>
<feature type="transmembrane region" description="Helical" evidence="1">
    <location>
        <begin position="144"/>
        <end position="168"/>
    </location>
</feature>
<evidence type="ECO:0000313" key="3">
    <source>
        <dbReference type="Proteomes" id="UP000233535"/>
    </source>
</evidence>
<accession>A0A2N3HYA8</accession>
<feature type="transmembrane region" description="Helical" evidence="1">
    <location>
        <begin position="503"/>
        <end position="520"/>
    </location>
</feature>
<keyword evidence="1" id="KW-0472">Membrane</keyword>
<gene>
    <name evidence="2" type="ORF">BZG02_09730</name>
</gene>
<feature type="transmembrane region" description="Helical" evidence="1">
    <location>
        <begin position="180"/>
        <end position="199"/>
    </location>
</feature>
<keyword evidence="1" id="KW-1133">Transmembrane helix</keyword>
<feature type="transmembrane region" description="Helical" evidence="1">
    <location>
        <begin position="441"/>
        <end position="458"/>
    </location>
</feature>
<organism evidence="2 3">
    <name type="scientific">Labilibaculum filiforme</name>
    <dbReference type="NCBI Taxonomy" id="1940526"/>
    <lineage>
        <taxon>Bacteria</taxon>
        <taxon>Pseudomonadati</taxon>
        <taxon>Bacteroidota</taxon>
        <taxon>Bacteroidia</taxon>
        <taxon>Marinilabiliales</taxon>
        <taxon>Marinifilaceae</taxon>
        <taxon>Labilibaculum</taxon>
    </lineage>
</organism>
<feature type="transmembrane region" description="Helical" evidence="1">
    <location>
        <begin position="37"/>
        <end position="56"/>
    </location>
</feature>
<feature type="transmembrane region" description="Helical" evidence="1">
    <location>
        <begin position="417"/>
        <end position="435"/>
    </location>
</feature>